<reference evidence="1 2" key="1">
    <citation type="submission" date="2018-07" db="EMBL/GenBank/DDBJ databases">
        <title>Section-level genome sequencing of Aspergillus section Nigri to investigate inter- and intra-species variation.</title>
        <authorList>
            <consortium name="DOE Joint Genome Institute"/>
            <person name="Vesth T.C."/>
            <person name="Nybo J.L."/>
            <person name="Theobald S."/>
            <person name="Frisvad J.C."/>
            <person name="Larsen T.O."/>
            <person name="Nielsen K.F."/>
            <person name="Hoof J.B."/>
            <person name="Brandl J."/>
            <person name="Salamov A."/>
            <person name="Riley R."/>
            <person name="Gladden J.M."/>
            <person name="Phatale P."/>
            <person name="Nielsen M.T."/>
            <person name="Lyhne E.K."/>
            <person name="Kogle M.E."/>
            <person name="Strasser K."/>
            <person name="McDonnell E."/>
            <person name="Barry K."/>
            <person name="Clum A."/>
            <person name="Chen C."/>
            <person name="Nolan M."/>
            <person name="Sandor L."/>
            <person name="Kuo A."/>
            <person name="Lipzen A."/>
            <person name="Hainaut M."/>
            <person name="Drula E."/>
            <person name="Tsang A."/>
            <person name="Magnuson J.K."/>
            <person name="Henrissat B."/>
            <person name="Wiebenga A."/>
            <person name="Simmons B.A."/>
            <person name="Makela M.R."/>
            <person name="De vries R.P."/>
            <person name="Grigoriev I.V."/>
            <person name="Mortensen U.H."/>
            <person name="Baker S.E."/>
            <person name="Andersen M.R."/>
        </authorList>
    </citation>
    <scope>NUCLEOTIDE SEQUENCE [LARGE SCALE GENOMIC DNA]</scope>
    <source>
        <strain evidence="1 2">ATCC 13496</strain>
    </source>
</reference>
<evidence type="ECO:0000313" key="1">
    <source>
        <dbReference type="EMBL" id="RDH21833.1"/>
    </source>
</evidence>
<sequence length="100" mass="11668">MEKTPLIASLHYLHRHPLSFSPRPRRWEWRNAHREGHDSLDFWDGKCLRGWSNPLGPAGLTESRHDARMAWQLALLACLLSKRGLYAQESLDLVVQERNL</sequence>
<organism evidence="1 2">
    <name type="scientific">Aspergillus niger ATCC 13496</name>
    <dbReference type="NCBI Taxonomy" id="1353008"/>
    <lineage>
        <taxon>Eukaryota</taxon>
        <taxon>Fungi</taxon>
        <taxon>Dikarya</taxon>
        <taxon>Ascomycota</taxon>
        <taxon>Pezizomycotina</taxon>
        <taxon>Eurotiomycetes</taxon>
        <taxon>Eurotiomycetidae</taxon>
        <taxon>Eurotiales</taxon>
        <taxon>Aspergillaceae</taxon>
        <taxon>Aspergillus</taxon>
        <taxon>Aspergillus subgen. Circumdati</taxon>
    </lineage>
</organism>
<proteinExistence type="predicted"/>
<evidence type="ECO:0000313" key="2">
    <source>
        <dbReference type="Proteomes" id="UP000253845"/>
    </source>
</evidence>
<dbReference type="AlphaFoldDB" id="A0A370C7G0"/>
<dbReference type="Proteomes" id="UP000253845">
    <property type="component" value="Unassembled WGS sequence"/>
</dbReference>
<gene>
    <name evidence="1" type="ORF">M747DRAFT_15495</name>
</gene>
<protein>
    <submittedName>
        <fullName evidence="1">Uncharacterized protein</fullName>
    </submittedName>
</protein>
<dbReference type="VEuPathDB" id="FungiDB:M747DRAFT_15495"/>
<dbReference type="EMBL" id="KZ851909">
    <property type="protein sequence ID" value="RDH21833.1"/>
    <property type="molecule type" value="Genomic_DNA"/>
</dbReference>
<accession>A0A370C7G0</accession>
<name>A0A370C7G0_ASPNG</name>